<dbReference type="Gene3D" id="3.90.1200.10">
    <property type="match status" value="1"/>
</dbReference>
<organism evidence="1 2">
    <name type="scientific">Mesorhabditis belari</name>
    <dbReference type="NCBI Taxonomy" id="2138241"/>
    <lineage>
        <taxon>Eukaryota</taxon>
        <taxon>Metazoa</taxon>
        <taxon>Ecdysozoa</taxon>
        <taxon>Nematoda</taxon>
        <taxon>Chromadorea</taxon>
        <taxon>Rhabditida</taxon>
        <taxon>Rhabditina</taxon>
        <taxon>Rhabditomorpha</taxon>
        <taxon>Rhabditoidea</taxon>
        <taxon>Rhabditidae</taxon>
        <taxon>Mesorhabditinae</taxon>
        <taxon>Mesorhabditis</taxon>
    </lineage>
</organism>
<dbReference type="SUPFAM" id="SSF56112">
    <property type="entry name" value="Protein kinase-like (PK-like)"/>
    <property type="match status" value="1"/>
</dbReference>
<dbReference type="Pfam" id="PF07914">
    <property type="entry name" value="DUF1679"/>
    <property type="match status" value="1"/>
</dbReference>
<dbReference type="InterPro" id="IPR012877">
    <property type="entry name" value="Dhs-27"/>
</dbReference>
<dbReference type="InterPro" id="IPR011009">
    <property type="entry name" value="Kinase-like_dom_sf"/>
</dbReference>
<dbReference type="PANTHER" id="PTHR23020:SF8">
    <property type="entry name" value="CHK KINASE-LIKE DOMAIN-CONTAINING PROTEIN"/>
    <property type="match status" value="1"/>
</dbReference>
<proteinExistence type="predicted"/>
<protein>
    <recommendedName>
        <fullName evidence="3">CHK kinase-like domain-containing protein</fullName>
    </recommendedName>
</protein>
<dbReference type="WBParaSite" id="MBELARI_LOCUS14358.1">
    <property type="protein sequence ID" value="MBELARI_LOCUS14358.1"/>
    <property type="gene ID" value="MBELARI_LOCUS14358"/>
</dbReference>
<reference evidence="2" key="1">
    <citation type="submission" date="2024-02" db="UniProtKB">
        <authorList>
            <consortium name="WormBaseParasite"/>
        </authorList>
    </citation>
    <scope>IDENTIFICATION</scope>
</reference>
<evidence type="ECO:0000313" key="1">
    <source>
        <dbReference type="Proteomes" id="UP000887575"/>
    </source>
</evidence>
<keyword evidence="1" id="KW-1185">Reference proteome</keyword>
<name>A0AAF3EK09_9BILA</name>
<accession>A0AAF3EK09</accession>
<dbReference type="AlphaFoldDB" id="A0AAF3EK09"/>
<evidence type="ECO:0000313" key="2">
    <source>
        <dbReference type="WBParaSite" id="MBELARI_LOCUS14358.1"/>
    </source>
</evidence>
<dbReference type="InterPro" id="IPR052961">
    <property type="entry name" value="Oxido-Kinase-like_Enzymes"/>
</dbReference>
<evidence type="ECO:0008006" key="3">
    <source>
        <dbReference type="Google" id="ProtNLM"/>
    </source>
</evidence>
<dbReference type="PANTHER" id="PTHR23020">
    <property type="entry name" value="UNCHARACTERIZED NUCLEAR HORMONE RECEPTOR-RELATED"/>
    <property type="match status" value="1"/>
</dbReference>
<sequence>MLCQGDIWSPNILWKTDEYGEFHVGGLVDWQVTQVGSPLEDLVFLFHSTLSVKEYSTNLNDYIQFYFEQLKAERDSMDLPWESLDELIKSYEITYAYMIPILLPLTVSMVDFEKSCSAEIIEQCKDTWKAKVILMAKESVRCLEKHLHK</sequence>
<dbReference type="Proteomes" id="UP000887575">
    <property type="component" value="Unassembled WGS sequence"/>
</dbReference>